<dbReference type="AlphaFoldDB" id="A0A075A2E8"/>
<comment type="subcellular location">
    <subcellularLocation>
        <location evidence="1">Membrane</location>
        <topology evidence="1">Multi-pass membrane protein</topology>
    </subcellularLocation>
</comment>
<dbReference type="KEGG" id="ovi:T265_01487"/>
<feature type="compositionally biased region" description="Acidic residues" evidence="5">
    <location>
        <begin position="269"/>
        <end position="281"/>
    </location>
</feature>
<evidence type="ECO:0000313" key="7">
    <source>
        <dbReference type="EMBL" id="KER32432.1"/>
    </source>
</evidence>
<dbReference type="GeneID" id="20315675"/>
<organism evidence="7 8">
    <name type="scientific">Opisthorchis viverrini</name>
    <name type="common">Southeast Asian liver fluke</name>
    <dbReference type="NCBI Taxonomy" id="6198"/>
    <lineage>
        <taxon>Eukaryota</taxon>
        <taxon>Metazoa</taxon>
        <taxon>Spiralia</taxon>
        <taxon>Lophotrochozoa</taxon>
        <taxon>Platyhelminthes</taxon>
        <taxon>Trematoda</taxon>
        <taxon>Digenea</taxon>
        <taxon>Opisthorchiida</taxon>
        <taxon>Opisthorchiata</taxon>
        <taxon>Opisthorchiidae</taxon>
        <taxon>Opisthorchis</taxon>
    </lineage>
</organism>
<proteinExistence type="predicted"/>
<dbReference type="STRING" id="6198.A0A075A2E8"/>
<feature type="region of interest" description="Disordered" evidence="5">
    <location>
        <begin position="269"/>
        <end position="318"/>
    </location>
</feature>
<dbReference type="OrthoDB" id="6140671at2759"/>
<evidence type="ECO:0000256" key="1">
    <source>
        <dbReference type="ARBA" id="ARBA00004141"/>
    </source>
</evidence>
<keyword evidence="8" id="KW-1185">Reference proteome</keyword>
<evidence type="ECO:0000256" key="2">
    <source>
        <dbReference type="ARBA" id="ARBA00022692"/>
    </source>
</evidence>
<evidence type="ECO:0000256" key="6">
    <source>
        <dbReference type="SAM" id="Phobius"/>
    </source>
</evidence>
<dbReference type="InterPro" id="IPR004031">
    <property type="entry name" value="PMP22/EMP/MP20/Claudin"/>
</dbReference>
<evidence type="ECO:0000313" key="8">
    <source>
        <dbReference type="Proteomes" id="UP000054324"/>
    </source>
</evidence>
<accession>A0A075A2E8</accession>
<dbReference type="EMBL" id="KL596634">
    <property type="protein sequence ID" value="KER32432.1"/>
    <property type="molecule type" value="Genomic_DNA"/>
</dbReference>
<dbReference type="Pfam" id="PF13903">
    <property type="entry name" value="Claudin_2"/>
    <property type="match status" value="1"/>
</dbReference>
<evidence type="ECO:0000256" key="3">
    <source>
        <dbReference type="ARBA" id="ARBA00022989"/>
    </source>
</evidence>
<feature type="transmembrane region" description="Helical" evidence="6">
    <location>
        <begin position="195"/>
        <end position="223"/>
    </location>
</feature>
<keyword evidence="3 6" id="KW-1133">Transmembrane helix</keyword>
<dbReference type="PANTHER" id="PTHR21284">
    <property type="entry name" value="EG:80H7.2 PROTEIN"/>
    <property type="match status" value="1"/>
</dbReference>
<dbReference type="GO" id="GO:0016020">
    <property type="term" value="C:membrane"/>
    <property type="evidence" value="ECO:0007669"/>
    <property type="project" value="UniProtKB-SubCell"/>
</dbReference>
<sequence length="318" mass="36585">MSASRGLERATTVQLKNWKFWARKTWRLLISPNAAFQRKVAQAVFGLFVDYDSRCNDKLYLFCVPSVPEAHSQFERIGLWTACFNGYMRPDDFSKAYFGCYYIYFVEYDRIREWINPLWLYAIQVLSSLGILLHSLVTFIVLCQVTHSVNRDDLSVAKFNLLGHFFTCVTLAASLVAFAVARYDSTWMPYPRLNVLSWAYAIAVLSFLLTVVAFIVGFLRYMYLDAMAQFEANQALLENQDEMGISSPPVKTGFYPSERLDNELYSDEMEQDDVEEQLDEDASGRPASEHTRWSRYTPGGYDQHNPAHVANTPSYLNT</sequence>
<dbReference type="RefSeq" id="XP_009163792.1">
    <property type="nucleotide sequence ID" value="XM_009165528.1"/>
</dbReference>
<protein>
    <submittedName>
        <fullName evidence="7">Uncharacterized protein</fullName>
    </submittedName>
</protein>
<dbReference type="PANTHER" id="PTHR21284:SF12">
    <property type="entry name" value="EG:80H7.2 PROTEIN"/>
    <property type="match status" value="1"/>
</dbReference>
<evidence type="ECO:0000256" key="4">
    <source>
        <dbReference type="ARBA" id="ARBA00023136"/>
    </source>
</evidence>
<feature type="transmembrane region" description="Helical" evidence="6">
    <location>
        <begin position="118"/>
        <end position="142"/>
    </location>
</feature>
<feature type="transmembrane region" description="Helical" evidence="6">
    <location>
        <begin position="162"/>
        <end position="183"/>
    </location>
</feature>
<dbReference type="Gene3D" id="1.20.140.150">
    <property type="match status" value="1"/>
</dbReference>
<name>A0A075A2E8_OPIVI</name>
<keyword evidence="2 6" id="KW-0812">Transmembrane</keyword>
<gene>
    <name evidence="7" type="ORF">T265_01487</name>
</gene>
<reference evidence="7 8" key="1">
    <citation type="submission" date="2013-11" db="EMBL/GenBank/DDBJ databases">
        <title>Opisthorchis viverrini - life in the bile duct.</title>
        <authorList>
            <person name="Young N.D."/>
            <person name="Nagarajan N."/>
            <person name="Lin S.J."/>
            <person name="Korhonen P.K."/>
            <person name="Jex A.R."/>
            <person name="Hall R.S."/>
            <person name="Safavi-Hemami H."/>
            <person name="Kaewkong W."/>
            <person name="Bertrand D."/>
            <person name="Gao S."/>
            <person name="Seet Q."/>
            <person name="Wongkham S."/>
            <person name="Teh B.T."/>
            <person name="Wongkham C."/>
            <person name="Intapan P.M."/>
            <person name="Maleewong W."/>
            <person name="Yang X."/>
            <person name="Hu M."/>
            <person name="Wang Z."/>
            <person name="Hofmann A."/>
            <person name="Sternberg P.W."/>
            <person name="Tan P."/>
            <person name="Wang J."/>
            <person name="Gasser R.B."/>
        </authorList>
    </citation>
    <scope>NUCLEOTIDE SEQUENCE [LARGE SCALE GENOMIC DNA]</scope>
</reference>
<evidence type="ECO:0000256" key="5">
    <source>
        <dbReference type="SAM" id="MobiDB-lite"/>
    </source>
</evidence>
<keyword evidence="4 6" id="KW-0472">Membrane</keyword>
<dbReference type="CTD" id="20315675"/>
<dbReference type="Proteomes" id="UP000054324">
    <property type="component" value="Unassembled WGS sequence"/>
</dbReference>